<accession>A0A8B6C2K0</accession>
<dbReference type="AlphaFoldDB" id="A0A8B6C2K0"/>
<comment type="caution">
    <text evidence="2">The sequence shown here is derived from an EMBL/GenBank/DDBJ whole genome shotgun (WGS) entry which is preliminary data.</text>
</comment>
<gene>
    <name evidence="2" type="ORF">MGAL_10B061439</name>
</gene>
<sequence>MTLTVPVLWISHLNSCSSSKAKGTANVRILKFKKGTFDLIQCVNLVTTEEKRLLLNDPDVLVNRLNRVENIVATLNATVKRLSTENQQQTLTIQQQEKTIQQHQISTLQQQAWITQQNTSNQQQQASIEQQQALIQQQQTTIQQQQTINQQQEQTIKQLQSSFNSIPSKTFFIQKRFYKRCQQKSKNSTQCLFPTAVLLLVT</sequence>
<feature type="non-terminal residue" evidence="2">
    <location>
        <position position="202"/>
    </location>
</feature>
<proteinExistence type="predicted"/>
<name>A0A8B6C2K0_MYTGA</name>
<dbReference type="Proteomes" id="UP000596742">
    <property type="component" value="Unassembled WGS sequence"/>
</dbReference>
<dbReference type="EMBL" id="UYJE01001122">
    <property type="protein sequence ID" value="VDH99288.1"/>
    <property type="molecule type" value="Genomic_DNA"/>
</dbReference>
<keyword evidence="1" id="KW-0175">Coiled coil</keyword>
<organism evidence="2 3">
    <name type="scientific">Mytilus galloprovincialis</name>
    <name type="common">Mediterranean mussel</name>
    <dbReference type="NCBI Taxonomy" id="29158"/>
    <lineage>
        <taxon>Eukaryota</taxon>
        <taxon>Metazoa</taxon>
        <taxon>Spiralia</taxon>
        <taxon>Lophotrochozoa</taxon>
        <taxon>Mollusca</taxon>
        <taxon>Bivalvia</taxon>
        <taxon>Autobranchia</taxon>
        <taxon>Pteriomorphia</taxon>
        <taxon>Mytilida</taxon>
        <taxon>Mytiloidea</taxon>
        <taxon>Mytilidae</taxon>
        <taxon>Mytilinae</taxon>
        <taxon>Mytilus</taxon>
    </lineage>
</organism>
<reference evidence="2" key="1">
    <citation type="submission" date="2018-11" db="EMBL/GenBank/DDBJ databases">
        <authorList>
            <person name="Alioto T."/>
            <person name="Alioto T."/>
        </authorList>
    </citation>
    <scope>NUCLEOTIDE SEQUENCE</scope>
</reference>
<protein>
    <submittedName>
        <fullName evidence="2">Uncharacterized protein</fullName>
    </submittedName>
</protein>
<feature type="coiled-coil region" evidence="1">
    <location>
        <begin position="65"/>
        <end position="162"/>
    </location>
</feature>
<evidence type="ECO:0000256" key="1">
    <source>
        <dbReference type="SAM" id="Coils"/>
    </source>
</evidence>
<keyword evidence="3" id="KW-1185">Reference proteome</keyword>
<evidence type="ECO:0000313" key="3">
    <source>
        <dbReference type="Proteomes" id="UP000596742"/>
    </source>
</evidence>
<evidence type="ECO:0000313" key="2">
    <source>
        <dbReference type="EMBL" id="VDH99288.1"/>
    </source>
</evidence>